<keyword evidence="5 9" id="KW-0812">Transmembrane</keyword>
<dbReference type="InterPro" id="IPR025949">
    <property type="entry name" value="PapC-like_C"/>
</dbReference>
<dbReference type="InterPro" id="IPR000015">
    <property type="entry name" value="Fimb_usher"/>
</dbReference>
<proteinExistence type="inferred from homology"/>
<dbReference type="PANTHER" id="PTHR30451:SF20">
    <property type="entry name" value="FIMBRIAE USHER"/>
    <property type="match status" value="1"/>
</dbReference>
<reference evidence="13 14" key="1">
    <citation type="submission" date="2018-06" db="EMBL/GenBank/DDBJ databases">
        <authorList>
            <consortium name="Pathogen Informatics"/>
            <person name="Doyle S."/>
        </authorList>
    </citation>
    <scope>NUCLEOTIDE SEQUENCE [LARGE SCALE GENOMIC DNA]</scope>
    <source>
        <strain evidence="13 14">NCTC9075</strain>
    </source>
</reference>
<evidence type="ECO:0000256" key="10">
    <source>
        <dbReference type="SAM" id="SignalP"/>
    </source>
</evidence>
<keyword evidence="6 10" id="KW-0732">Signal</keyword>
<name>A0A377K2I5_ECOLX</name>
<evidence type="ECO:0000256" key="2">
    <source>
        <dbReference type="ARBA" id="ARBA00008064"/>
    </source>
</evidence>
<dbReference type="InterPro" id="IPR042186">
    <property type="entry name" value="FimD_plug_dom"/>
</dbReference>
<dbReference type="PROSITE" id="PS01151">
    <property type="entry name" value="FIMBRIAL_USHER"/>
    <property type="match status" value="1"/>
</dbReference>
<protein>
    <submittedName>
        <fullName evidence="13">F17-like fimbrial usher</fullName>
    </submittedName>
</protein>
<evidence type="ECO:0000256" key="9">
    <source>
        <dbReference type="RuleBase" id="RU003884"/>
    </source>
</evidence>
<dbReference type="PANTHER" id="PTHR30451">
    <property type="entry name" value="OUTER MEMBRANE USHER PROTEIN"/>
    <property type="match status" value="1"/>
</dbReference>
<evidence type="ECO:0000256" key="5">
    <source>
        <dbReference type="ARBA" id="ARBA00022692"/>
    </source>
</evidence>
<feature type="chain" id="PRO_5016696886" evidence="10">
    <location>
        <begin position="33"/>
        <end position="858"/>
    </location>
</feature>
<comment type="subcellular location">
    <subcellularLocation>
        <location evidence="1 9">Cell outer membrane</location>
        <topology evidence="1 9">Multi-pass membrane protein</topology>
    </subcellularLocation>
</comment>
<evidence type="ECO:0000259" key="11">
    <source>
        <dbReference type="Pfam" id="PF13953"/>
    </source>
</evidence>
<dbReference type="SUPFAM" id="SSF141729">
    <property type="entry name" value="FimD N-terminal domain-like"/>
    <property type="match status" value="1"/>
</dbReference>
<feature type="domain" description="PapC-like C-terminal" evidence="11">
    <location>
        <begin position="756"/>
        <end position="807"/>
    </location>
</feature>
<sequence length="858" mass="94818">MNANNLSCLIYCRCSLLLFAALGLTVTNHSFAAEEAEFDSEFLHLDKGINVIDIRRFSHGNPVPEGRYYSDIYVNNVWKGKADLQYLRTANTGAPTLCLTPELLSLIDLVKDTMSGNTSCFPASTGLSSASINFDLSTLRLNIEIPQALLNTRPRGYISPAQWQSGVPAAFITYDANYYQYNSSGTSNEQTYLGLKAGFNLWGWALRHRGSESWNNSYPAGYQNIETSIMHDLAPLRAQFTLGDFYTNGELMDSLSLRGVRLASDERMLPGSLRGYAPAVRGIANSNAKVTIYQNAHILYETTVPAGPFVINDLYPSGYAGDLIVKITESNGQTRMFTVPFAAVAQLIRPGFSRWQMSVGKYRYANKTYNDLIAQGTYQYGLTNDITLNSGLTTASGYTAGLAGLAFNTPLGAIASDITLSRTAFRYSGVTRKGYSLHSSYSINIPASNTNITLAAYRYSSKDFYHLKDALSANHNAFIDDVSVKSTAFYRPRNQFQISINQELGEKWGGMYLTGTTYNYWGHKGSRNEYQMGYSNFWKQLGYQIGLSQSRDNEQQRRDDRFYINFTLPLGGSVQSPVFSTVLNYSKEEKNSIQTSISGTGGEDNQFSYGISGNSQENGPSGYAMNGGYRSPYVNITTTVGHDTQNNNQRSFSASGAVVAHPYGVTLSNDLSDTFAIIHAEGAQGAVINNASGSRLDFWGNGIVPYVTPYEKNQISIDPSNLDLNVELSATEQEIIPRANSATLVKFDTKTGRSLLFDIRMSTGNPPPMASEVLDEHGQLAGYVAQAGKVFTRGLPEKGHLSVVWDQIIKTDVHLYIMLHTIKMICNLSSFLFCVYSTLIRKKHEKNLFHTIVFNFTP</sequence>
<comment type="similarity">
    <text evidence="2 9">Belongs to the fimbrial export usher family.</text>
</comment>
<evidence type="ECO:0000313" key="14">
    <source>
        <dbReference type="Proteomes" id="UP000254181"/>
    </source>
</evidence>
<evidence type="ECO:0000256" key="3">
    <source>
        <dbReference type="ARBA" id="ARBA00022448"/>
    </source>
</evidence>
<dbReference type="Gene3D" id="2.60.40.2610">
    <property type="entry name" value="Outer membrane usher protein FimD, plug domain"/>
    <property type="match status" value="1"/>
</dbReference>
<dbReference type="Pfam" id="PF13954">
    <property type="entry name" value="PapC_N"/>
    <property type="match status" value="1"/>
</dbReference>
<dbReference type="InterPro" id="IPR037224">
    <property type="entry name" value="PapC_N_sf"/>
</dbReference>
<evidence type="ECO:0000256" key="8">
    <source>
        <dbReference type="ARBA" id="ARBA00023237"/>
    </source>
</evidence>
<keyword evidence="8 9" id="KW-0998">Cell outer membrane</keyword>
<dbReference type="InterPro" id="IPR025885">
    <property type="entry name" value="PapC_N"/>
</dbReference>
<evidence type="ECO:0000256" key="7">
    <source>
        <dbReference type="ARBA" id="ARBA00023136"/>
    </source>
</evidence>
<dbReference type="GO" id="GO:0015473">
    <property type="term" value="F:fimbrial usher porin activity"/>
    <property type="evidence" value="ECO:0007669"/>
    <property type="project" value="InterPro"/>
</dbReference>
<evidence type="ECO:0000259" key="12">
    <source>
        <dbReference type="Pfam" id="PF13954"/>
    </source>
</evidence>
<evidence type="ECO:0000256" key="6">
    <source>
        <dbReference type="ARBA" id="ARBA00022729"/>
    </source>
</evidence>
<feature type="domain" description="PapC N-terminal" evidence="12">
    <location>
        <begin position="37"/>
        <end position="177"/>
    </location>
</feature>
<dbReference type="Gene3D" id="3.10.20.410">
    <property type="match status" value="1"/>
</dbReference>
<keyword evidence="3 9" id="KW-0813">Transport</keyword>
<feature type="signal peptide" evidence="10">
    <location>
        <begin position="1"/>
        <end position="32"/>
    </location>
</feature>
<dbReference type="Pfam" id="PF13953">
    <property type="entry name" value="PapC_C"/>
    <property type="match status" value="1"/>
</dbReference>
<dbReference type="Pfam" id="PF00577">
    <property type="entry name" value="Usher"/>
    <property type="match status" value="1"/>
</dbReference>
<dbReference type="GO" id="GO:0009279">
    <property type="term" value="C:cell outer membrane"/>
    <property type="evidence" value="ECO:0007669"/>
    <property type="project" value="UniProtKB-SubCell"/>
</dbReference>
<dbReference type="FunFam" id="2.60.40.3110:FF:000001">
    <property type="entry name" value="Putative fimbrial outer membrane usher"/>
    <property type="match status" value="1"/>
</dbReference>
<dbReference type="InterPro" id="IPR018030">
    <property type="entry name" value="Fimbrial_membr_usher_CS"/>
</dbReference>
<evidence type="ECO:0000256" key="1">
    <source>
        <dbReference type="ARBA" id="ARBA00004571"/>
    </source>
</evidence>
<accession>A0A377K2I5</accession>
<evidence type="ECO:0000313" key="13">
    <source>
        <dbReference type="EMBL" id="STP17883.1"/>
    </source>
</evidence>
<dbReference type="InterPro" id="IPR043142">
    <property type="entry name" value="PapC-like_C_sf"/>
</dbReference>
<dbReference type="AlphaFoldDB" id="A0A377K2I5"/>
<dbReference type="GO" id="GO:0009297">
    <property type="term" value="P:pilus assembly"/>
    <property type="evidence" value="ECO:0007669"/>
    <property type="project" value="InterPro"/>
</dbReference>
<dbReference type="Proteomes" id="UP000254181">
    <property type="component" value="Unassembled WGS sequence"/>
</dbReference>
<evidence type="ECO:0000256" key="4">
    <source>
        <dbReference type="ARBA" id="ARBA00022452"/>
    </source>
</evidence>
<keyword evidence="4" id="KW-1134">Transmembrane beta strand</keyword>
<gene>
    <name evidence="13" type="primary">htrE_1</name>
    <name evidence="13" type="ORF">NCTC9075_01315</name>
</gene>
<keyword evidence="7 9" id="KW-0472">Membrane</keyword>
<organism evidence="13 14">
    <name type="scientific">Escherichia coli</name>
    <dbReference type="NCBI Taxonomy" id="562"/>
    <lineage>
        <taxon>Bacteria</taxon>
        <taxon>Pseudomonadati</taxon>
        <taxon>Pseudomonadota</taxon>
        <taxon>Gammaproteobacteria</taxon>
        <taxon>Enterobacterales</taxon>
        <taxon>Enterobacteriaceae</taxon>
        <taxon>Escherichia</taxon>
    </lineage>
</organism>
<dbReference type="Gene3D" id="2.60.40.2070">
    <property type="match status" value="1"/>
</dbReference>
<dbReference type="Gene3D" id="2.60.40.3110">
    <property type="match status" value="1"/>
</dbReference>
<keyword evidence="9" id="KW-1029">Fimbrium biogenesis</keyword>
<dbReference type="EMBL" id="UGEM01000004">
    <property type="protein sequence ID" value="STP17883.1"/>
    <property type="molecule type" value="Genomic_DNA"/>
</dbReference>